<evidence type="ECO:0000313" key="3">
    <source>
        <dbReference type="Proteomes" id="UP000027601"/>
    </source>
</evidence>
<dbReference type="GO" id="GO:0071972">
    <property type="term" value="F:peptidoglycan L,D-transpeptidase activity"/>
    <property type="evidence" value="ECO:0007669"/>
    <property type="project" value="TreeGrafter"/>
</dbReference>
<gene>
    <name evidence="2" type="ORF">JCM15093_2942</name>
</gene>
<protein>
    <submittedName>
        <fullName evidence="2">Penicillin-binding protein</fullName>
    </submittedName>
</protein>
<dbReference type="GO" id="GO:0071555">
    <property type="term" value="P:cell wall organization"/>
    <property type="evidence" value="ECO:0007669"/>
    <property type="project" value="TreeGrafter"/>
</dbReference>
<dbReference type="GO" id="GO:0005886">
    <property type="term" value="C:plasma membrane"/>
    <property type="evidence" value="ECO:0007669"/>
    <property type="project" value="TreeGrafter"/>
</dbReference>
<comment type="caution">
    <text evidence="2">The sequence shown here is derived from an EMBL/GenBank/DDBJ whole genome shotgun (WGS) entry which is preliminary data.</text>
</comment>
<dbReference type="EMBL" id="BAJS01000026">
    <property type="protein sequence ID" value="GAK37674.1"/>
    <property type="molecule type" value="Genomic_DNA"/>
</dbReference>
<proteinExistence type="predicted"/>
<dbReference type="AlphaFoldDB" id="A0A069DBL5"/>
<evidence type="ECO:0000313" key="2">
    <source>
        <dbReference type="EMBL" id="GAK37674.1"/>
    </source>
</evidence>
<feature type="domain" description="Penicillin-binding protein transpeptidase" evidence="1">
    <location>
        <begin position="7"/>
        <end position="64"/>
    </location>
</feature>
<sequence>MPWSNLPDIEVCGKTGTAQNKGKDHSIFMGFAPMNKPKIAIAVYVENAGFGATWAVPIASVLMEKYLKGTLSPERMKTVDEISNTNLIQYGFKEY</sequence>
<dbReference type="InterPro" id="IPR001460">
    <property type="entry name" value="PCN-bd_Tpept"/>
</dbReference>
<dbReference type="Proteomes" id="UP000027601">
    <property type="component" value="Unassembled WGS sequence"/>
</dbReference>
<organism evidence="2 3">
    <name type="scientific">Bacteroides graminisolvens DSM 19988 = JCM 15093</name>
    <dbReference type="NCBI Taxonomy" id="1121097"/>
    <lineage>
        <taxon>Bacteria</taxon>
        <taxon>Pseudomonadati</taxon>
        <taxon>Bacteroidota</taxon>
        <taxon>Bacteroidia</taxon>
        <taxon>Bacteroidales</taxon>
        <taxon>Bacteroidaceae</taxon>
        <taxon>Bacteroides</taxon>
    </lineage>
</organism>
<dbReference type="eggNOG" id="COG0768">
    <property type="taxonomic scope" value="Bacteria"/>
</dbReference>
<dbReference type="InterPro" id="IPR050515">
    <property type="entry name" value="Beta-lactam/transpept"/>
</dbReference>
<dbReference type="InterPro" id="IPR012338">
    <property type="entry name" value="Beta-lactam/transpept-like"/>
</dbReference>
<dbReference type="GO" id="GO:0008658">
    <property type="term" value="F:penicillin binding"/>
    <property type="evidence" value="ECO:0007669"/>
    <property type="project" value="InterPro"/>
</dbReference>
<dbReference type="SUPFAM" id="SSF56601">
    <property type="entry name" value="beta-lactamase/transpeptidase-like"/>
    <property type="match status" value="1"/>
</dbReference>
<dbReference type="Gene3D" id="3.40.710.10">
    <property type="entry name" value="DD-peptidase/beta-lactamase superfamily"/>
    <property type="match status" value="1"/>
</dbReference>
<name>A0A069DBL5_9BACE</name>
<dbReference type="PANTHER" id="PTHR30627:SF2">
    <property type="entry name" value="PEPTIDOGLYCAN D,D-TRANSPEPTIDASE MRDA"/>
    <property type="match status" value="1"/>
</dbReference>
<dbReference type="Pfam" id="PF00905">
    <property type="entry name" value="Transpeptidase"/>
    <property type="match status" value="1"/>
</dbReference>
<evidence type="ECO:0000259" key="1">
    <source>
        <dbReference type="Pfam" id="PF00905"/>
    </source>
</evidence>
<dbReference type="PANTHER" id="PTHR30627">
    <property type="entry name" value="PEPTIDOGLYCAN D,D-TRANSPEPTIDASE"/>
    <property type="match status" value="1"/>
</dbReference>
<keyword evidence="3" id="KW-1185">Reference proteome</keyword>
<accession>A0A069DBL5</accession>
<reference evidence="2 3" key="1">
    <citation type="journal article" date="2015" name="Microbes Environ.">
        <title>Distribution and evolution of nitrogen fixation genes in the phylum bacteroidetes.</title>
        <authorList>
            <person name="Inoue J."/>
            <person name="Oshima K."/>
            <person name="Suda W."/>
            <person name="Sakamoto M."/>
            <person name="Iino T."/>
            <person name="Noda S."/>
            <person name="Hongoh Y."/>
            <person name="Hattori M."/>
            <person name="Ohkuma M."/>
        </authorList>
    </citation>
    <scope>NUCLEOTIDE SEQUENCE [LARGE SCALE GENOMIC DNA]</scope>
    <source>
        <strain evidence="2 3">JCM 15093</strain>
    </source>
</reference>